<dbReference type="Proteomes" id="UP001206067">
    <property type="component" value="Unassembled WGS sequence"/>
</dbReference>
<name>A0ABT1XP02_9SPHN</name>
<sequence>MTARIALRLLAASAPLLAASCAPAPKPAPVNTVPTPRPTQIYTPPPVVEEPDYANFLDAPQTPGDWTFDREASGSLAQFVSPANMVEFSLRCDLPTRRVELSRPGRAPAAVPMRVRTETAERLVSATPDTGGAQRLGVELTSYDPLLDAIAFSRGRFAVETAGLQTLYLPAWPEITRVVEDCR</sequence>
<evidence type="ECO:0008006" key="4">
    <source>
        <dbReference type="Google" id="ProtNLM"/>
    </source>
</evidence>
<dbReference type="PROSITE" id="PS51257">
    <property type="entry name" value="PROKAR_LIPOPROTEIN"/>
    <property type="match status" value="1"/>
</dbReference>
<keyword evidence="3" id="KW-1185">Reference proteome</keyword>
<organism evidence="2 3">
    <name type="scientific">Parerythrobacter lacustris</name>
    <dbReference type="NCBI Taxonomy" id="2969984"/>
    <lineage>
        <taxon>Bacteria</taxon>
        <taxon>Pseudomonadati</taxon>
        <taxon>Pseudomonadota</taxon>
        <taxon>Alphaproteobacteria</taxon>
        <taxon>Sphingomonadales</taxon>
        <taxon>Erythrobacteraceae</taxon>
        <taxon>Parerythrobacter</taxon>
    </lineage>
</organism>
<feature type="chain" id="PRO_5046585231" description="Lipoprotein" evidence="1">
    <location>
        <begin position="19"/>
        <end position="183"/>
    </location>
</feature>
<gene>
    <name evidence="2" type="ORF">NSO95_05490</name>
</gene>
<evidence type="ECO:0000313" key="3">
    <source>
        <dbReference type="Proteomes" id="UP001206067"/>
    </source>
</evidence>
<accession>A0ABT1XP02</accession>
<evidence type="ECO:0000256" key="1">
    <source>
        <dbReference type="SAM" id="SignalP"/>
    </source>
</evidence>
<dbReference type="RefSeq" id="WP_257595158.1">
    <property type="nucleotide sequence ID" value="NZ_JANKHH010000003.1"/>
</dbReference>
<protein>
    <recommendedName>
        <fullName evidence="4">Lipoprotein</fullName>
    </recommendedName>
</protein>
<feature type="signal peptide" evidence="1">
    <location>
        <begin position="1"/>
        <end position="18"/>
    </location>
</feature>
<proteinExistence type="predicted"/>
<keyword evidence="1" id="KW-0732">Signal</keyword>
<dbReference type="EMBL" id="JANKHH010000003">
    <property type="protein sequence ID" value="MCR2833389.1"/>
    <property type="molecule type" value="Genomic_DNA"/>
</dbReference>
<reference evidence="2 3" key="1">
    <citation type="submission" date="2022-08" db="EMBL/GenBank/DDBJ databases">
        <title>Polyphasic taxonomy analysis of Qipengyuania sp.RS5-5.</title>
        <authorList>
            <person name="Xamxidin M."/>
            <person name="Wu M."/>
        </authorList>
    </citation>
    <scope>NUCLEOTIDE SEQUENCE [LARGE SCALE GENOMIC DNA]</scope>
    <source>
        <strain evidence="2 3">RS5-5</strain>
    </source>
</reference>
<evidence type="ECO:0000313" key="2">
    <source>
        <dbReference type="EMBL" id="MCR2833389.1"/>
    </source>
</evidence>
<comment type="caution">
    <text evidence="2">The sequence shown here is derived from an EMBL/GenBank/DDBJ whole genome shotgun (WGS) entry which is preliminary data.</text>
</comment>